<evidence type="ECO:0000313" key="1">
    <source>
        <dbReference type="EMBL" id="TLS46042.1"/>
    </source>
</evidence>
<gene>
    <name evidence="1" type="ORF">FE633_10835</name>
</gene>
<dbReference type="AlphaFoldDB" id="A0A5R9FQ48"/>
<keyword evidence="2" id="KW-1185">Reference proteome</keyword>
<reference evidence="1 2" key="1">
    <citation type="submission" date="2019-05" db="EMBL/GenBank/DDBJ databases">
        <title>Streptomyces sp. NEAU-C151, a novel actinomycete isolated from soil.</title>
        <authorList>
            <person name="Han L."/>
            <person name="Jiang H."/>
        </authorList>
    </citation>
    <scope>NUCLEOTIDE SEQUENCE [LARGE SCALE GENOMIC DNA]</scope>
    <source>
        <strain evidence="1 2">NEAU-C151</strain>
    </source>
</reference>
<protein>
    <submittedName>
        <fullName evidence="1">Uncharacterized protein</fullName>
    </submittedName>
</protein>
<dbReference type="RefSeq" id="WP_138044909.1">
    <property type="nucleotide sequence ID" value="NZ_VBZC01000010.1"/>
</dbReference>
<proteinExistence type="predicted"/>
<evidence type="ECO:0000313" key="2">
    <source>
        <dbReference type="Proteomes" id="UP000305906"/>
    </source>
</evidence>
<dbReference type="Proteomes" id="UP000305906">
    <property type="component" value="Unassembled WGS sequence"/>
</dbReference>
<name>A0A5R9FQ48_9ACTN</name>
<organism evidence="1 2">
    <name type="scientific">Streptomyces montanus</name>
    <dbReference type="NCBI Taxonomy" id="2580423"/>
    <lineage>
        <taxon>Bacteria</taxon>
        <taxon>Bacillati</taxon>
        <taxon>Actinomycetota</taxon>
        <taxon>Actinomycetes</taxon>
        <taxon>Kitasatosporales</taxon>
        <taxon>Streptomycetaceae</taxon>
        <taxon>Streptomyces</taxon>
    </lineage>
</organism>
<sequence>MTKPTNPYAHAYADFLRETAEHQLVVLHDDGLYRHLRIQKPCTRMWSWDITTWPGHLATSGDIADGYMFTRELDMIDFLSVSRRCRDYRRRASHPATEAVQS</sequence>
<comment type="caution">
    <text evidence="1">The sequence shown here is derived from an EMBL/GenBank/DDBJ whole genome shotgun (WGS) entry which is preliminary data.</text>
</comment>
<dbReference type="EMBL" id="VBZC01000010">
    <property type="protein sequence ID" value="TLS46042.1"/>
    <property type="molecule type" value="Genomic_DNA"/>
</dbReference>
<accession>A0A5R9FQ48</accession>